<dbReference type="Pfam" id="PF01345">
    <property type="entry name" value="DUF11"/>
    <property type="match status" value="1"/>
</dbReference>
<protein>
    <submittedName>
        <fullName evidence="2">DUF11 domain-containing protein</fullName>
    </submittedName>
</protein>
<gene>
    <name evidence="2" type="ORF">K3148_08760</name>
</gene>
<evidence type="ECO:0000313" key="2">
    <source>
        <dbReference type="EMBL" id="QZD88939.1"/>
    </source>
</evidence>
<name>A0ABX8ZLD0_9SPHN</name>
<dbReference type="SUPFAM" id="SSF49452">
    <property type="entry name" value="Starch-binding domain-like"/>
    <property type="match status" value="1"/>
</dbReference>
<dbReference type="RefSeq" id="WP_221424449.1">
    <property type="nucleotide sequence ID" value="NZ_CP081295.1"/>
</dbReference>
<accession>A0ABX8ZLD0</accession>
<dbReference type="InterPro" id="IPR013783">
    <property type="entry name" value="Ig-like_fold"/>
</dbReference>
<dbReference type="EMBL" id="CP081295">
    <property type="protein sequence ID" value="QZD88939.1"/>
    <property type="molecule type" value="Genomic_DNA"/>
</dbReference>
<sequence>MLLPIAVFGGAARAQSIDNTANASWVFGGTTYETESNLVSIDIATSDVAITVYRPISGTGETLDYRSSRCSSAGFSTSAGTNEVQTANVQRTTEISAGNQFFFEISAPLANLNPSAVDILHATLVSSTGDREQITVYETGENTGVFVGSIATHRVPPNFIAEDCRLGVIDQGIIQIGVSPVGSTTYIVTAEVDVDAPSFNTVFDSETGEAVTGARVTLVDVATGQPALVYSEDGITVWPATVVTGQPITTAAGDVVPMGPGQFWFPVVPEGTYRLLVEPPSPYTAPSQASPALLASLTGSNGEPFVIVDASFGGTTDVAVPGSLRLDIPLDRPGLAVGVTKTASRQIAQPGDVVLYTISITNQDTSRPRRDVTVTDVPSRWLRLRRDSIRIDGEAAGTRVAISDDASRIDFDIGTLNPGQTVRITYAMTVSADAPPGEAENRVIVNDLLGRETVGGNAIRIERETIAGRMTIIGRVTAGECSLTEGRAGIAGVRVMLEDGSFSVTDADGRYHFEGVLPGTHVVQVSRMTLPDGGEFLDCHRDTRSAGSAISRFAIGQGGSLVVADFHAVLPEGAMVENEFSAGGVDAAASADTPAEQAETDWLALGDGPDGWLVPTLDHNPRAPAIRAVIRHRKGQKIALRVDGKDVDPLLFEGTRNAEEGKYAISAWRGIPLRQERTRLSADIINTFGGINETIERDVYFTSVPAKAELVEERSNLVADGRTSPTIAVRILDRNNRPLRAGVSGEFTVNAPYQSAEQLERMQLNQLTGLGVSSARWTIEGNDGVALIELAPTMVSGSLDLGFRFDDGEIMREQVVKTWIEPGDIEWTVIGLAEGSIGARSVADNMERTGRFDSDLGDDARVALYAKGRVLGKYLVTLAYDSAKQEDDQRLLGTLDPNAYYTVFGDASSRQFYAASREKLYLRIETAMFYAIYGDFETGFDRTRLARYNRTATGVKGEARIGEIQVEAFAADISTGFRRDEIQGQGISGPYRLSTRSIVANSEQVTLEVRDRFRSELIVASRKLERFVDYDVDMLSGTITFKQPVLSRDFDLNPQFIVVTYETDGRDGGELNAGVRAEWIDKTDTVRIGASAITDKADDARTTIAALDMRAELDPSTTVHAELAISESGGEMATGWLIEAQHQTGNLDVLAYARSVESEFGVGQQNGAELGRTKVGVDARVKIDEHLSVLGSVWHDDSLDNESQRRAAQIELGYTNEQNDYRLGIAHFNDRVADGSYNTSTVVEGGATRRMLDNKLEVSASTSVALDQAESTDLPTRHRIGARYSLTENVRVVGLYEIADGETVDARTIKGGLEITPWQGAQAVTSIGKQRIDERGERSFAAFGLTQTLPLTPELTIDATLDGNLTLDSDPAIADIVNPQHPLSSGGQLGQQGTLLESFTAATFGAAYRRDRWSVTGRAEYRDGEFADRKGATIGAIRQLGEGSIVGSGLTWTHAEGENGTASEILDAAIALAHRPDQSEFAFLGKLEYRSDQIWNAVEGEAGPAGRTALTIDGDALSRRLIGSFSGNWSPDGVDEDGNLFRRDEYGLFFAARYNFDRIADYDLSGTALLVGTDVRIGIGDRFEIGGRGTLRTSLSDGTASFSAGPHIGFVPVDGALLTIGYNIYGFRDEDFSAARQTDQGLYATARVKLDGDSLSILGLNR</sequence>
<dbReference type="Gene3D" id="2.60.40.10">
    <property type="entry name" value="Immunoglobulins"/>
    <property type="match status" value="1"/>
</dbReference>
<reference evidence="2 3" key="1">
    <citation type="submission" date="2021-08" db="EMBL/GenBank/DDBJ databases">
        <title>Comparative Genomics Analysis of the Genus Qipengyuania Reveals Extensive Genetic Diversity and Metabolic Versatility, Including the Description of Fifteen Novel Species.</title>
        <authorList>
            <person name="Liu Y."/>
        </authorList>
    </citation>
    <scope>NUCLEOTIDE SEQUENCE [LARGE SCALE GENOMIC DNA]</scope>
    <source>
        <strain evidence="2 3">1NDH13</strain>
    </source>
</reference>
<feature type="domain" description="DUF11" evidence="1">
    <location>
        <begin position="338"/>
        <end position="447"/>
    </location>
</feature>
<dbReference type="Proteomes" id="UP000824281">
    <property type="component" value="Chromosome"/>
</dbReference>
<keyword evidence="3" id="KW-1185">Reference proteome</keyword>
<dbReference type="InterPro" id="IPR047589">
    <property type="entry name" value="DUF11_rpt"/>
</dbReference>
<evidence type="ECO:0000259" key="1">
    <source>
        <dbReference type="Pfam" id="PF01345"/>
    </source>
</evidence>
<dbReference type="InterPro" id="IPR013784">
    <property type="entry name" value="Carb-bd-like_fold"/>
</dbReference>
<proteinExistence type="predicted"/>
<dbReference type="NCBIfam" id="TIGR01451">
    <property type="entry name" value="B_ant_repeat"/>
    <property type="match status" value="1"/>
</dbReference>
<organism evidence="2 3">
    <name type="scientific">Qipengyuania aurantiaca</name>
    <dbReference type="NCBI Taxonomy" id="2867233"/>
    <lineage>
        <taxon>Bacteria</taxon>
        <taxon>Pseudomonadati</taxon>
        <taxon>Pseudomonadota</taxon>
        <taxon>Alphaproteobacteria</taxon>
        <taxon>Sphingomonadales</taxon>
        <taxon>Erythrobacteraceae</taxon>
        <taxon>Qipengyuania</taxon>
    </lineage>
</organism>
<dbReference type="InterPro" id="IPR001434">
    <property type="entry name" value="OmcB-like_DUF11"/>
</dbReference>
<evidence type="ECO:0000313" key="3">
    <source>
        <dbReference type="Proteomes" id="UP000824281"/>
    </source>
</evidence>